<dbReference type="EMBL" id="CM026426">
    <property type="protein sequence ID" value="KAG0574514.1"/>
    <property type="molecule type" value="Genomic_DNA"/>
</dbReference>
<dbReference type="Proteomes" id="UP000822688">
    <property type="component" value="Chromosome V"/>
</dbReference>
<sequence>MKGILTSGSFASYASRRTSEFYTSKQQKVESVCRRDTTPAGCSLGHLHRSSH</sequence>
<dbReference type="AlphaFoldDB" id="A0A8T0HU70"/>
<evidence type="ECO:0000313" key="1">
    <source>
        <dbReference type="EMBL" id="KAG0574514.1"/>
    </source>
</evidence>
<protein>
    <submittedName>
        <fullName evidence="1">Uncharacterized protein</fullName>
    </submittedName>
</protein>
<accession>A0A8T0HU70</accession>
<gene>
    <name evidence="1" type="ORF">KC19_VG267500</name>
</gene>
<keyword evidence="2" id="KW-1185">Reference proteome</keyword>
<name>A0A8T0HU70_CERPU</name>
<reference evidence="1" key="1">
    <citation type="submission" date="2020-06" db="EMBL/GenBank/DDBJ databases">
        <title>WGS assembly of Ceratodon purpureus strain R40.</title>
        <authorList>
            <person name="Carey S.B."/>
            <person name="Jenkins J."/>
            <person name="Shu S."/>
            <person name="Lovell J.T."/>
            <person name="Sreedasyam A."/>
            <person name="Maumus F."/>
            <person name="Tiley G.P."/>
            <person name="Fernandez-Pozo N."/>
            <person name="Barry K."/>
            <person name="Chen C."/>
            <person name="Wang M."/>
            <person name="Lipzen A."/>
            <person name="Daum C."/>
            <person name="Saski C.A."/>
            <person name="Payton A.C."/>
            <person name="Mcbreen J.C."/>
            <person name="Conrad R.E."/>
            <person name="Kollar L.M."/>
            <person name="Olsson S."/>
            <person name="Huttunen S."/>
            <person name="Landis J.B."/>
            <person name="Wickett N.J."/>
            <person name="Johnson M.G."/>
            <person name="Rensing S.A."/>
            <person name="Grimwood J."/>
            <person name="Schmutz J."/>
            <person name="Mcdaniel S.F."/>
        </authorList>
    </citation>
    <scope>NUCLEOTIDE SEQUENCE</scope>
    <source>
        <strain evidence="1">R40</strain>
    </source>
</reference>
<proteinExistence type="predicted"/>
<organism evidence="1 2">
    <name type="scientific">Ceratodon purpureus</name>
    <name type="common">Fire moss</name>
    <name type="synonym">Dicranum purpureum</name>
    <dbReference type="NCBI Taxonomy" id="3225"/>
    <lineage>
        <taxon>Eukaryota</taxon>
        <taxon>Viridiplantae</taxon>
        <taxon>Streptophyta</taxon>
        <taxon>Embryophyta</taxon>
        <taxon>Bryophyta</taxon>
        <taxon>Bryophytina</taxon>
        <taxon>Bryopsida</taxon>
        <taxon>Dicranidae</taxon>
        <taxon>Pseudoditrichales</taxon>
        <taxon>Ditrichaceae</taxon>
        <taxon>Ceratodon</taxon>
    </lineage>
</organism>
<evidence type="ECO:0000313" key="2">
    <source>
        <dbReference type="Proteomes" id="UP000822688"/>
    </source>
</evidence>
<comment type="caution">
    <text evidence="1">The sequence shown here is derived from an EMBL/GenBank/DDBJ whole genome shotgun (WGS) entry which is preliminary data.</text>
</comment>